<organism evidence="2 3">
    <name type="scientific">Rhodovulum sulfidophilum</name>
    <name type="common">Rhodobacter sulfidophilus</name>
    <dbReference type="NCBI Taxonomy" id="35806"/>
    <lineage>
        <taxon>Bacteria</taxon>
        <taxon>Pseudomonadati</taxon>
        <taxon>Pseudomonadota</taxon>
        <taxon>Alphaproteobacteria</taxon>
        <taxon>Rhodobacterales</taxon>
        <taxon>Paracoccaceae</taxon>
        <taxon>Rhodovulum</taxon>
    </lineage>
</organism>
<gene>
    <name evidence="2" type="ORF">JMM60_09370</name>
</gene>
<feature type="domain" description="TniQ" evidence="1">
    <location>
        <begin position="7"/>
        <end position="132"/>
    </location>
</feature>
<proteinExistence type="predicted"/>
<name>A0ABS1RTP7_RHOSU</name>
<keyword evidence="3" id="KW-1185">Reference proteome</keyword>
<dbReference type="Proteomes" id="UP000604473">
    <property type="component" value="Unassembled WGS sequence"/>
</dbReference>
<sequence length="500" mass="55348">MRHDAFEPASSLLSRLAARNGAGSVQRFCGDIAFPIDPLFRGEKVAIEQLAQLAGCDLSALERVSIRHLGKGHFRLRDEFASLQSFQRTRIRVCPECIRSEMPSAAEPWRVPRRLQWKFSSIRSCPEHGCMLVSLPPEKFSKDARDFSAQLRKHYGWILDQPVIYADHSPFEEYLTNRILKGRGERLLDRLELNVVSRACEVLGLRIAKGSDASLAGHREADWMSFGALGYEVLKGGPLALSDCLAAMAREDGVDGRFFGRVFGAWATWLKSLSLGDEFEPLRDVVRRHIFDHFSVRRGVLVLGVPSEGMASPNAQKPFSLKGFAKRNAEDLVRRGLAKRNADGSIVPMGFVTQRMLAAYERERRFFPARKGSRAKVVVEAHGAGAAEAAGEAHLSISAAAQGLRVTAKTVVYLVENGLLYGVDAPELYRRGTTVVTAGSLAQFRGSFISLGELADVARRPQGALSMRLRNADVALLAMPYGLSRIYWREDVDTYVAAEQ</sequence>
<dbReference type="Pfam" id="PF06527">
    <property type="entry name" value="TniQ"/>
    <property type="match status" value="1"/>
</dbReference>
<protein>
    <submittedName>
        <fullName evidence="2">TniQ family protein</fullName>
    </submittedName>
</protein>
<evidence type="ECO:0000313" key="3">
    <source>
        <dbReference type="Proteomes" id="UP000604473"/>
    </source>
</evidence>
<dbReference type="InterPro" id="IPR009492">
    <property type="entry name" value="TniQ"/>
</dbReference>
<reference evidence="2 3" key="1">
    <citation type="submission" date="2021-01" db="EMBL/GenBank/DDBJ databases">
        <title>Draft genomes of Rhodovulum sulfidophilum.</title>
        <authorList>
            <person name="Guzman M.S."/>
        </authorList>
    </citation>
    <scope>NUCLEOTIDE SEQUENCE [LARGE SCALE GENOMIC DNA]</scope>
    <source>
        <strain evidence="2 3">AB35</strain>
    </source>
</reference>
<dbReference type="EMBL" id="JAESJJ010000010">
    <property type="protein sequence ID" value="MBL3609008.1"/>
    <property type="molecule type" value="Genomic_DNA"/>
</dbReference>
<evidence type="ECO:0000313" key="2">
    <source>
        <dbReference type="EMBL" id="MBL3609008.1"/>
    </source>
</evidence>
<evidence type="ECO:0000259" key="1">
    <source>
        <dbReference type="Pfam" id="PF06527"/>
    </source>
</evidence>
<comment type="caution">
    <text evidence="2">The sequence shown here is derived from an EMBL/GenBank/DDBJ whole genome shotgun (WGS) entry which is preliminary data.</text>
</comment>
<accession>A0ABS1RTP7</accession>